<reference evidence="5" key="1">
    <citation type="submission" date="2020-05" db="EMBL/GenBank/DDBJ databases">
        <authorList>
            <person name="Chiriac C."/>
            <person name="Salcher M."/>
            <person name="Ghai R."/>
            <person name="Kavagutti S V."/>
        </authorList>
    </citation>
    <scope>NUCLEOTIDE SEQUENCE</scope>
</reference>
<evidence type="ECO:0000313" key="2">
    <source>
        <dbReference type="EMBL" id="CAB4171849.1"/>
    </source>
</evidence>
<dbReference type="EMBL" id="LR797048">
    <property type="protein sequence ID" value="CAB4183945.1"/>
    <property type="molecule type" value="Genomic_DNA"/>
</dbReference>
<sequence length="712" mass="78342">MNAVVQPIFTPKVELMRQHVEHLFGGYLDACHDGLIELAWTDTQADESGRHRLKSAKLYGTDQIDELLEDAARLNSQPMCNIYIGAALRKPETAPFGRAQDSDAYALTAAYVDLDDAGAATAAKEIYGKAKPTMIVVTGRAPHTRAQMWWRLDEPITDPAAWPALLRGMAAAMKADSTVTNPSRVMRLAGSIAWPVKDGRTTEVTDLAPLREPGQSVYAFGHLASLFPPVEGAAAAAPAQISHTTNGLGLSSKINDGREGYMVKTIAACLVEYIGTTGAAPSPQELNDAAWPQYERNVDFSRAGRGPTEFAEKCAYTVARFNRGEIRGIETLDKAIAVYREKAQARASTPRPTPAPLPQPARQDGAIKTTDFMTLLTEDVIEEPDYIEPGFAGPGTFVLIAGPPKAQKSFLLQEILVAAATGTNFLMDTFKCTRPLRVFYLQAEMNRKLLRKRAREFKLLSAADKRNLATNLIVSERFHMILNEGGVKTAVETIQTAFPDAPPDIIAIDPLANVFDQENENDNAQLMRFIQSRVEAVRQQINPSACVVMVHHATKKSADDMARDPFVAIRGAGALRGYYDSAIVIFRAGEESKTRKVHFELRSGESPEPMTVELENGRFRTVTATSSITKEVARGILNEVRAAWERNAPWSPYERSQVEGRYAVLNASKIFTVHPKAVKSLFDEWIFNKVVTFQERKQGVRPAGLQVTGRID</sequence>
<evidence type="ECO:0000313" key="3">
    <source>
        <dbReference type="EMBL" id="CAB4183945.1"/>
    </source>
</evidence>
<name>A0A6J5SL22_9CAUD</name>
<dbReference type="Gene3D" id="3.30.70.1790">
    <property type="entry name" value="RepB DNA-primase, N-terminal domain"/>
    <property type="match status" value="1"/>
</dbReference>
<dbReference type="Pfam" id="PF13481">
    <property type="entry name" value="AAA_25"/>
    <property type="match status" value="1"/>
</dbReference>
<dbReference type="EMBL" id="LR797291">
    <property type="protein sequence ID" value="CAB4199677.1"/>
    <property type="molecule type" value="Genomic_DNA"/>
</dbReference>
<gene>
    <name evidence="3" type="ORF">UFOVP1097_13</name>
    <name evidence="4" type="ORF">UFOVP1349_7</name>
    <name evidence="5" type="ORF">UFOVP1456_44</name>
    <name evidence="2" type="ORF">UFOVP925_36</name>
</gene>
<proteinExistence type="predicted"/>
<dbReference type="InterPro" id="IPR027417">
    <property type="entry name" value="P-loop_NTPase"/>
</dbReference>
<feature type="region of interest" description="Disordered" evidence="1">
    <location>
        <begin position="343"/>
        <end position="363"/>
    </location>
</feature>
<evidence type="ECO:0000313" key="4">
    <source>
        <dbReference type="EMBL" id="CAB4199677.1"/>
    </source>
</evidence>
<dbReference type="EMBL" id="LR797404">
    <property type="protein sequence ID" value="CAB4214534.1"/>
    <property type="molecule type" value="Genomic_DNA"/>
</dbReference>
<dbReference type="Gene3D" id="3.40.50.300">
    <property type="entry name" value="P-loop containing nucleotide triphosphate hydrolases"/>
    <property type="match status" value="1"/>
</dbReference>
<evidence type="ECO:0000313" key="5">
    <source>
        <dbReference type="EMBL" id="CAB4214534.1"/>
    </source>
</evidence>
<protein>
    <submittedName>
        <fullName evidence="5">RepB DNA-primase from phage plasmid</fullName>
    </submittedName>
</protein>
<dbReference type="SUPFAM" id="SSF52540">
    <property type="entry name" value="P-loop containing nucleoside triphosphate hydrolases"/>
    <property type="match status" value="1"/>
</dbReference>
<accession>A0A6J5SL22</accession>
<evidence type="ECO:0000256" key="1">
    <source>
        <dbReference type="SAM" id="MobiDB-lite"/>
    </source>
</evidence>
<organism evidence="5">
    <name type="scientific">uncultured Caudovirales phage</name>
    <dbReference type="NCBI Taxonomy" id="2100421"/>
    <lineage>
        <taxon>Viruses</taxon>
        <taxon>Duplodnaviria</taxon>
        <taxon>Heunggongvirae</taxon>
        <taxon>Uroviricota</taxon>
        <taxon>Caudoviricetes</taxon>
        <taxon>Peduoviridae</taxon>
        <taxon>Maltschvirus</taxon>
        <taxon>Maltschvirus maltsch</taxon>
    </lineage>
</organism>
<dbReference type="EMBL" id="LR796876">
    <property type="protein sequence ID" value="CAB4171849.1"/>
    <property type="molecule type" value="Genomic_DNA"/>
</dbReference>